<dbReference type="Gene3D" id="1.10.150.240">
    <property type="entry name" value="Putative phosphatase, domain 2"/>
    <property type="match status" value="1"/>
</dbReference>
<dbReference type="EMBL" id="BAABHS010000005">
    <property type="protein sequence ID" value="GAA4956943.1"/>
    <property type="molecule type" value="Genomic_DNA"/>
</dbReference>
<dbReference type="InterPro" id="IPR036412">
    <property type="entry name" value="HAD-like_sf"/>
</dbReference>
<comment type="caution">
    <text evidence="1">The sequence shown here is derived from an EMBL/GenBank/DDBJ whole genome shotgun (WGS) entry which is preliminary data.</text>
</comment>
<dbReference type="InterPro" id="IPR023198">
    <property type="entry name" value="PGP-like_dom2"/>
</dbReference>
<dbReference type="PANTHER" id="PTHR43434:SF24">
    <property type="entry name" value="HYDROLASE-RELATED"/>
    <property type="match status" value="1"/>
</dbReference>
<keyword evidence="2" id="KW-1185">Reference proteome</keyword>
<dbReference type="Pfam" id="PF13419">
    <property type="entry name" value="HAD_2"/>
    <property type="match status" value="1"/>
</dbReference>
<evidence type="ECO:0000313" key="1">
    <source>
        <dbReference type="EMBL" id="GAA4956943.1"/>
    </source>
</evidence>
<dbReference type="Proteomes" id="UP001500466">
    <property type="component" value="Unassembled WGS sequence"/>
</dbReference>
<dbReference type="SFLD" id="SFLDS00003">
    <property type="entry name" value="Haloacid_Dehalogenase"/>
    <property type="match status" value="1"/>
</dbReference>
<dbReference type="SUPFAM" id="SSF56784">
    <property type="entry name" value="HAD-like"/>
    <property type="match status" value="1"/>
</dbReference>
<dbReference type="PANTHER" id="PTHR43434">
    <property type="entry name" value="PHOSPHOGLYCOLATE PHOSPHATASE"/>
    <property type="match status" value="1"/>
</dbReference>
<keyword evidence="1" id="KW-0378">Hydrolase</keyword>
<proteinExistence type="predicted"/>
<dbReference type="GO" id="GO:0016787">
    <property type="term" value="F:hydrolase activity"/>
    <property type="evidence" value="ECO:0007669"/>
    <property type="project" value="UniProtKB-KW"/>
</dbReference>
<evidence type="ECO:0000313" key="2">
    <source>
        <dbReference type="Proteomes" id="UP001500466"/>
    </source>
</evidence>
<sequence length="229" mass="24612">MPPTGHHPAPPPHFDLTDTLVLFDWNGTLVADTDRAVRATNAVLADRGLPALTDEEFRSRWVLPMRAFLHGLGADDTDAAEQRWNRALAAEPAPLRPHAHPTLDILRAHGARLGVISAAGAQAVEADLHTTGLHDRFDVVIAGCRDKTTALREQRSTRSRACYIGDTEYDIRSAHTAGYLAVAITGGYRPADALAAVRPDAVVDRLDELPGVLAYLRNTTEPAPTGGPA</sequence>
<reference evidence="2" key="1">
    <citation type="journal article" date="2019" name="Int. J. Syst. Evol. Microbiol.">
        <title>The Global Catalogue of Microorganisms (GCM) 10K type strain sequencing project: providing services to taxonomists for standard genome sequencing and annotation.</title>
        <authorList>
            <consortium name="The Broad Institute Genomics Platform"/>
            <consortium name="The Broad Institute Genome Sequencing Center for Infectious Disease"/>
            <person name="Wu L."/>
            <person name="Ma J."/>
        </authorList>
    </citation>
    <scope>NUCLEOTIDE SEQUENCE [LARGE SCALE GENOMIC DNA]</scope>
    <source>
        <strain evidence="2">JCM 17986</strain>
    </source>
</reference>
<dbReference type="RefSeq" id="WP_345674903.1">
    <property type="nucleotide sequence ID" value="NZ_BAABHS010000005.1"/>
</dbReference>
<organism evidence="1 2">
    <name type="scientific">Yinghuangia aomiensis</name>
    <dbReference type="NCBI Taxonomy" id="676205"/>
    <lineage>
        <taxon>Bacteria</taxon>
        <taxon>Bacillati</taxon>
        <taxon>Actinomycetota</taxon>
        <taxon>Actinomycetes</taxon>
        <taxon>Kitasatosporales</taxon>
        <taxon>Streptomycetaceae</taxon>
        <taxon>Yinghuangia</taxon>
    </lineage>
</organism>
<accession>A0ABP9GZM9</accession>
<dbReference type="InterPro" id="IPR041492">
    <property type="entry name" value="HAD_2"/>
</dbReference>
<dbReference type="Gene3D" id="3.40.50.1000">
    <property type="entry name" value="HAD superfamily/HAD-like"/>
    <property type="match status" value="1"/>
</dbReference>
<dbReference type="InterPro" id="IPR050155">
    <property type="entry name" value="HAD-like_hydrolase_sf"/>
</dbReference>
<gene>
    <name evidence="1" type="ORF">GCM10023205_19070</name>
</gene>
<protein>
    <submittedName>
        <fullName evidence="1">HAD-IA family hydrolase</fullName>
    </submittedName>
</protein>
<dbReference type="SFLD" id="SFLDG01129">
    <property type="entry name" value="C1.5:_HAD__Beta-PGM__Phosphata"/>
    <property type="match status" value="1"/>
</dbReference>
<name>A0ABP9GZM9_9ACTN</name>
<dbReference type="InterPro" id="IPR023214">
    <property type="entry name" value="HAD_sf"/>
</dbReference>